<dbReference type="PRINTS" id="PR00792">
    <property type="entry name" value="PEPSIN"/>
</dbReference>
<evidence type="ECO:0000256" key="2">
    <source>
        <dbReference type="ARBA" id="ARBA00007447"/>
    </source>
</evidence>
<evidence type="ECO:0000259" key="12">
    <source>
        <dbReference type="PROSITE" id="PS51767"/>
    </source>
</evidence>
<dbReference type="OrthoDB" id="5853681at2759"/>
<dbReference type="PANTHER" id="PTHR47966">
    <property type="entry name" value="BETA-SITE APP-CLEAVING ENZYME, ISOFORM A-RELATED"/>
    <property type="match status" value="1"/>
</dbReference>
<evidence type="ECO:0000256" key="10">
    <source>
        <dbReference type="ARBA" id="ARBA00023180"/>
    </source>
</evidence>
<keyword evidence="6" id="KW-0064">Aspartyl protease</keyword>
<dbReference type="SUPFAM" id="SSF50630">
    <property type="entry name" value="Acid proteases"/>
    <property type="match status" value="1"/>
</dbReference>
<evidence type="ECO:0000256" key="7">
    <source>
        <dbReference type="ARBA" id="ARBA00022801"/>
    </source>
</evidence>
<evidence type="ECO:0000256" key="1">
    <source>
        <dbReference type="ARBA" id="ARBA00004613"/>
    </source>
</evidence>
<name>A0A0C2GAE6_9BILA</name>
<dbReference type="InterPro" id="IPR033121">
    <property type="entry name" value="PEPTIDASE_A1"/>
</dbReference>
<dbReference type="InterPro" id="IPR001461">
    <property type="entry name" value="Aspartic_peptidase_A1"/>
</dbReference>
<keyword evidence="10" id="KW-0325">Glycoprotein</keyword>
<evidence type="ECO:0000256" key="3">
    <source>
        <dbReference type="ARBA" id="ARBA00022525"/>
    </source>
</evidence>
<dbReference type="EMBL" id="KN736583">
    <property type="protein sequence ID" value="KIH55874.1"/>
    <property type="molecule type" value="Genomic_DNA"/>
</dbReference>
<dbReference type="GO" id="GO:0006508">
    <property type="term" value="P:proteolysis"/>
    <property type="evidence" value="ECO:0007669"/>
    <property type="project" value="UniProtKB-KW"/>
</dbReference>
<dbReference type="Proteomes" id="UP000054047">
    <property type="component" value="Unassembled WGS sequence"/>
</dbReference>
<dbReference type="Gene3D" id="2.40.70.10">
    <property type="entry name" value="Acid Proteases"/>
    <property type="match status" value="1"/>
</dbReference>
<comment type="similarity">
    <text evidence="2">Belongs to the peptidase A1 family.</text>
</comment>
<keyword evidence="4 13" id="KW-0645">Protease</keyword>
<evidence type="ECO:0000313" key="14">
    <source>
        <dbReference type="Proteomes" id="UP000054047"/>
    </source>
</evidence>
<keyword evidence="7" id="KW-0378">Hydrolase</keyword>
<evidence type="ECO:0000256" key="5">
    <source>
        <dbReference type="ARBA" id="ARBA00022729"/>
    </source>
</evidence>
<dbReference type="Pfam" id="PF00026">
    <property type="entry name" value="Asp"/>
    <property type="match status" value="1"/>
</dbReference>
<keyword evidence="8" id="KW-0865">Zymogen</keyword>
<feature type="domain" description="Peptidase A1" evidence="12">
    <location>
        <begin position="1"/>
        <end position="184"/>
    </location>
</feature>
<gene>
    <name evidence="13" type="ORF">ANCDUO_13960</name>
</gene>
<protein>
    <submittedName>
        <fullName evidence="13">Eukaryotic aspartyl protease</fullName>
    </submittedName>
</protein>
<keyword evidence="5" id="KW-0732">Signal</keyword>
<keyword evidence="3" id="KW-0964">Secreted</keyword>
<keyword evidence="9 11" id="KW-1015">Disulfide bond</keyword>
<dbReference type="PROSITE" id="PS51767">
    <property type="entry name" value="PEPTIDASE_A1"/>
    <property type="match status" value="1"/>
</dbReference>
<evidence type="ECO:0000256" key="8">
    <source>
        <dbReference type="ARBA" id="ARBA00023145"/>
    </source>
</evidence>
<dbReference type="GO" id="GO:0005576">
    <property type="term" value="C:extracellular region"/>
    <property type="evidence" value="ECO:0007669"/>
    <property type="project" value="UniProtKB-SubCell"/>
</dbReference>
<dbReference type="GO" id="GO:0005764">
    <property type="term" value="C:lysosome"/>
    <property type="evidence" value="ECO:0007669"/>
    <property type="project" value="TreeGrafter"/>
</dbReference>
<dbReference type="AlphaFoldDB" id="A0A0C2GAE6"/>
<dbReference type="InterPro" id="IPR021109">
    <property type="entry name" value="Peptidase_aspartic_dom_sf"/>
</dbReference>
<sequence>MYLREAPKKAIKEVNITAGGNPGLFTFGDFDHNHCEEDVNYASLTDDVRWQFSIDGYSISSHRQHKKAEAISDTGTSWIGAPQEVIDTVANLTGANYDASRDIYTIPCDVTENLPDFNVIINGKEYAIPSTVYVVDLGLNDGNCVITFFSIGSNGFRPSWVLGVTLIRNYCHVYDVGAKQIGFSKAIYKGV</sequence>
<evidence type="ECO:0000256" key="11">
    <source>
        <dbReference type="PIRSR" id="PIRSR601461-2"/>
    </source>
</evidence>
<dbReference type="FunFam" id="2.40.70.10:FF:000058">
    <property type="entry name" value="ASpartyl Protease"/>
    <property type="match status" value="1"/>
</dbReference>
<keyword evidence="14" id="KW-1185">Reference proteome</keyword>
<dbReference type="PANTHER" id="PTHR47966:SF8">
    <property type="entry name" value="ASPARTIC PROTEASE 1-RELATED"/>
    <property type="match status" value="1"/>
</dbReference>
<comment type="subcellular location">
    <subcellularLocation>
        <location evidence="1">Secreted</location>
    </subcellularLocation>
</comment>
<evidence type="ECO:0000313" key="13">
    <source>
        <dbReference type="EMBL" id="KIH55874.1"/>
    </source>
</evidence>
<proteinExistence type="inferred from homology"/>
<evidence type="ECO:0000256" key="9">
    <source>
        <dbReference type="ARBA" id="ARBA00023157"/>
    </source>
</evidence>
<evidence type="ECO:0000256" key="6">
    <source>
        <dbReference type="ARBA" id="ARBA00022750"/>
    </source>
</evidence>
<dbReference type="GO" id="GO:0004190">
    <property type="term" value="F:aspartic-type endopeptidase activity"/>
    <property type="evidence" value="ECO:0007669"/>
    <property type="project" value="UniProtKB-KW"/>
</dbReference>
<feature type="disulfide bond" evidence="11">
    <location>
        <begin position="108"/>
        <end position="144"/>
    </location>
</feature>
<accession>A0A0C2GAE6</accession>
<reference evidence="13 14" key="1">
    <citation type="submission" date="2013-12" db="EMBL/GenBank/DDBJ databases">
        <title>Draft genome of the parsitic nematode Ancylostoma duodenale.</title>
        <authorList>
            <person name="Mitreva M."/>
        </authorList>
    </citation>
    <scope>NUCLEOTIDE SEQUENCE [LARGE SCALE GENOMIC DNA]</scope>
    <source>
        <strain evidence="13 14">Zhejiang</strain>
    </source>
</reference>
<organism evidence="13 14">
    <name type="scientific">Ancylostoma duodenale</name>
    <dbReference type="NCBI Taxonomy" id="51022"/>
    <lineage>
        <taxon>Eukaryota</taxon>
        <taxon>Metazoa</taxon>
        <taxon>Ecdysozoa</taxon>
        <taxon>Nematoda</taxon>
        <taxon>Chromadorea</taxon>
        <taxon>Rhabditida</taxon>
        <taxon>Rhabditina</taxon>
        <taxon>Rhabditomorpha</taxon>
        <taxon>Strongyloidea</taxon>
        <taxon>Ancylostomatidae</taxon>
        <taxon>Ancylostomatinae</taxon>
        <taxon>Ancylostoma</taxon>
    </lineage>
</organism>
<evidence type="ECO:0000256" key="4">
    <source>
        <dbReference type="ARBA" id="ARBA00022670"/>
    </source>
</evidence>